<sequence>MEAGSRPPPSTPSFGRGFLLLCRRNVIRQQPILGLERKVLMDTMKILKPFDAHVHLRDGELLRAVVPFTARQCWGAIAEPNLKPPITTRAQARSYADRITAAAGPDFVPFVLAYFTDTLDPQEFVDGLTEGDFFGVKFYPRGATTNSENGIEDVSLLWTRGTRQFDIIEATKTTRGVVQLHGEANFTKGGEELDPYDKETYFYTEIMPRLQDAHPQVKFSGEHITTSEAAAYARKNGGEYFGVSVTAHHLLIDRRDVYRGGYHPHSFCLPVVKRVRHTEALHELLYGDHSFVWAGSDSAPHDWKNKESECCSGGVFSAPAMVELYAQAAENIGLQKLALERFLSRNAPAFYTLTPPQEYITLEKTLWDFLGHIEYGDSPTDYVRYWDYPELKWRMKYD</sequence>
<evidence type="ECO:0000313" key="7">
    <source>
        <dbReference type="Proteomes" id="UP000229344"/>
    </source>
</evidence>
<dbReference type="PANTHER" id="PTHR43137:SF1">
    <property type="entry name" value="DIHYDROOROTASE"/>
    <property type="match status" value="1"/>
</dbReference>
<proteinExistence type="predicted"/>
<protein>
    <submittedName>
        <fullName evidence="6">Dihydroorotase</fullName>
    </submittedName>
</protein>
<keyword evidence="5" id="KW-0665">Pyrimidine biosynthesis</keyword>
<dbReference type="PROSITE" id="PS00482">
    <property type="entry name" value="DIHYDROOROTASE_1"/>
    <property type="match status" value="1"/>
</dbReference>
<accession>A0A2H0UDJ9</accession>
<dbReference type="Gene3D" id="3.20.20.140">
    <property type="entry name" value="Metal-dependent hydrolases"/>
    <property type="match status" value="1"/>
</dbReference>
<dbReference type="SUPFAM" id="SSF51556">
    <property type="entry name" value="Metallo-dependent hydrolases"/>
    <property type="match status" value="1"/>
</dbReference>
<dbReference type="GO" id="GO:0004151">
    <property type="term" value="F:dihydroorotase activity"/>
    <property type="evidence" value="ECO:0007669"/>
    <property type="project" value="InterPro"/>
</dbReference>
<keyword evidence="3" id="KW-0378">Hydrolase</keyword>
<organism evidence="6 7">
    <name type="scientific">Candidatus Kaiserbacteria bacterium CG10_big_fil_rev_8_21_14_0_10_47_16</name>
    <dbReference type="NCBI Taxonomy" id="1974608"/>
    <lineage>
        <taxon>Bacteria</taxon>
        <taxon>Candidatus Kaiseribacteriota</taxon>
    </lineage>
</organism>
<evidence type="ECO:0000256" key="2">
    <source>
        <dbReference type="ARBA" id="ARBA00022723"/>
    </source>
</evidence>
<dbReference type="EMBL" id="PFBI01000006">
    <property type="protein sequence ID" value="PIR84489.1"/>
    <property type="molecule type" value="Genomic_DNA"/>
</dbReference>
<keyword evidence="4" id="KW-0862">Zinc</keyword>
<reference evidence="7" key="1">
    <citation type="submission" date="2017-09" db="EMBL/GenBank/DDBJ databases">
        <title>Depth-based differentiation of microbial function through sediment-hosted aquifers and enrichment of novel symbionts in the deep terrestrial subsurface.</title>
        <authorList>
            <person name="Probst A.J."/>
            <person name="Ladd B."/>
            <person name="Jarett J.K."/>
            <person name="Geller-Mcgrath D.E."/>
            <person name="Sieber C.M.K."/>
            <person name="Emerson J.B."/>
            <person name="Anantharaman K."/>
            <person name="Thomas B.C."/>
            <person name="Malmstrom R."/>
            <person name="Stieglmeier M."/>
            <person name="Klingl A."/>
            <person name="Woyke T."/>
            <person name="Ryan C.M."/>
            <person name="Banfield J.F."/>
        </authorList>
    </citation>
    <scope>NUCLEOTIDE SEQUENCE [LARGE SCALE GENOMIC DNA]</scope>
</reference>
<dbReference type="PIRSF" id="PIRSF001237">
    <property type="entry name" value="DHOdimr"/>
    <property type="match status" value="1"/>
</dbReference>
<dbReference type="GO" id="GO:0044205">
    <property type="term" value="P:'de novo' UMP biosynthetic process"/>
    <property type="evidence" value="ECO:0007669"/>
    <property type="project" value="UniProtKB-UniPathway"/>
</dbReference>
<comment type="function">
    <text evidence="1">Catalyzes the reversible cyclization of carbamoyl aspartate to dihydroorotate.</text>
</comment>
<dbReference type="AlphaFoldDB" id="A0A2H0UDJ9"/>
<evidence type="ECO:0000313" key="6">
    <source>
        <dbReference type="EMBL" id="PIR84489.1"/>
    </source>
</evidence>
<evidence type="ECO:0000256" key="3">
    <source>
        <dbReference type="ARBA" id="ARBA00022801"/>
    </source>
</evidence>
<dbReference type="Proteomes" id="UP000229344">
    <property type="component" value="Unassembled WGS sequence"/>
</dbReference>
<evidence type="ECO:0000256" key="5">
    <source>
        <dbReference type="ARBA" id="ARBA00022975"/>
    </source>
</evidence>
<gene>
    <name evidence="6" type="ORF">COU16_02840</name>
</gene>
<dbReference type="UniPathway" id="UPA00070">
    <property type="reaction ID" value="UER00117"/>
</dbReference>
<evidence type="ECO:0000256" key="4">
    <source>
        <dbReference type="ARBA" id="ARBA00022833"/>
    </source>
</evidence>
<dbReference type="InterPro" id="IPR004721">
    <property type="entry name" value="DHOdimr"/>
</dbReference>
<dbReference type="InterPro" id="IPR002195">
    <property type="entry name" value="Dihydroorotase_CS"/>
</dbReference>
<dbReference type="GO" id="GO:0006207">
    <property type="term" value="P:'de novo' pyrimidine nucleobase biosynthetic process"/>
    <property type="evidence" value="ECO:0007669"/>
    <property type="project" value="TreeGrafter"/>
</dbReference>
<evidence type="ECO:0000256" key="1">
    <source>
        <dbReference type="ARBA" id="ARBA00002368"/>
    </source>
</evidence>
<dbReference type="PANTHER" id="PTHR43137">
    <property type="entry name" value="DIHYDROOROTASE"/>
    <property type="match status" value="1"/>
</dbReference>
<dbReference type="GO" id="GO:0005737">
    <property type="term" value="C:cytoplasm"/>
    <property type="evidence" value="ECO:0007669"/>
    <property type="project" value="TreeGrafter"/>
</dbReference>
<keyword evidence="2" id="KW-0479">Metal-binding</keyword>
<dbReference type="GO" id="GO:0046872">
    <property type="term" value="F:metal ion binding"/>
    <property type="evidence" value="ECO:0007669"/>
    <property type="project" value="UniProtKB-KW"/>
</dbReference>
<name>A0A2H0UDJ9_9BACT</name>
<comment type="caution">
    <text evidence="6">The sequence shown here is derived from an EMBL/GenBank/DDBJ whole genome shotgun (WGS) entry which is preliminary data.</text>
</comment>
<dbReference type="InterPro" id="IPR032466">
    <property type="entry name" value="Metal_Hydrolase"/>
</dbReference>